<dbReference type="Proteomes" id="UP001201985">
    <property type="component" value="Unassembled WGS sequence"/>
</dbReference>
<evidence type="ECO:0000313" key="3">
    <source>
        <dbReference type="Proteomes" id="UP001201985"/>
    </source>
</evidence>
<dbReference type="InterPro" id="IPR032466">
    <property type="entry name" value="Metal_Hydrolase"/>
</dbReference>
<dbReference type="RefSeq" id="WP_120009467.1">
    <property type="nucleotide sequence ID" value="NZ_JALBUU010000004.1"/>
</dbReference>
<organism evidence="2 3">
    <name type="scientific">Teichococcus vastitatis</name>
    <dbReference type="NCBI Taxonomy" id="2307076"/>
    <lineage>
        <taxon>Bacteria</taxon>
        <taxon>Pseudomonadati</taxon>
        <taxon>Pseudomonadota</taxon>
        <taxon>Alphaproteobacteria</taxon>
        <taxon>Acetobacterales</taxon>
        <taxon>Roseomonadaceae</taxon>
        <taxon>Roseomonas</taxon>
    </lineage>
</organism>
<dbReference type="EMBL" id="JALBUU010000004">
    <property type="protein sequence ID" value="MCI0753068.1"/>
    <property type="molecule type" value="Genomic_DNA"/>
</dbReference>
<reference evidence="2 3" key="1">
    <citation type="submission" date="2022-03" db="EMBL/GenBank/DDBJ databases">
        <title>Complete genome analysis of Roseomonas KG 17.1 : a prolific producer of plant growth promoters.</title>
        <authorList>
            <person name="Saadouli I."/>
            <person name="Najjari A."/>
            <person name="Mosbah A."/>
            <person name="Ouzari H.I."/>
        </authorList>
    </citation>
    <scope>NUCLEOTIDE SEQUENCE [LARGE SCALE GENOMIC DNA]</scope>
    <source>
        <strain evidence="2 3">KG17-1</strain>
    </source>
</reference>
<gene>
    <name evidence="2" type="ORF">MON41_04735</name>
</gene>
<protein>
    <submittedName>
        <fullName evidence="2">Amidohydrolase family protein</fullName>
    </submittedName>
</protein>
<comment type="caution">
    <text evidence="2">The sequence shown here is derived from an EMBL/GenBank/DDBJ whole genome shotgun (WGS) entry which is preliminary data.</text>
</comment>
<dbReference type="SUPFAM" id="SSF51556">
    <property type="entry name" value="Metallo-dependent hydrolases"/>
    <property type="match status" value="1"/>
</dbReference>
<keyword evidence="3" id="KW-1185">Reference proteome</keyword>
<dbReference type="InterPro" id="IPR006680">
    <property type="entry name" value="Amidohydro-rel"/>
</dbReference>
<evidence type="ECO:0000313" key="2">
    <source>
        <dbReference type="EMBL" id="MCI0753068.1"/>
    </source>
</evidence>
<evidence type="ECO:0000259" key="1">
    <source>
        <dbReference type="Pfam" id="PF04909"/>
    </source>
</evidence>
<name>A0ABS9W1Z2_9PROT</name>
<proteinExistence type="predicted"/>
<dbReference type="Pfam" id="PF04909">
    <property type="entry name" value="Amidohydro_2"/>
    <property type="match status" value="1"/>
</dbReference>
<dbReference type="PANTHER" id="PTHR35563">
    <property type="entry name" value="BARREL METAL-DEPENDENT HYDROLASE, PUTATIVE (AFU_ORTHOLOGUE AFUA_1G16240)-RELATED"/>
    <property type="match status" value="1"/>
</dbReference>
<feature type="domain" description="Amidohydrolase-related" evidence="1">
    <location>
        <begin position="27"/>
        <end position="290"/>
    </location>
</feature>
<dbReference type="Gene3D" id="3.20.20.140">
    <property type="entry name" value="Metal-dependent hydrolases"/>
    <property type="match status" value="1"/>
</dbReference>
<dbReference type="PANTHER" id="PTHR35563:SF2">
    <property type="entry name" value="BARREL METAL-DEPENDENT HYDROLASE, PUTATIVE (AFU_ORTHOLOGUE AFUA_1G16240)-RELATED"/>
    <property type="match status" value="1"/>
</dbReference>
<dbReference type="InterPro" id="IPR052358">
    <property type="entry name" value="Aro_Compnd_Degr_Hydrolases"/>
</dbReference>
<sequence length="293" mass="32758">MNEPVPDCPAPLPRIRTPRFIAPPGACDCHFHVFGPYREFPLQGDRSYTPPEASLDRFRAVMRTLRLQRCVIVQPSVYGLDHSCLLDALERLGSREARGVAASGCDAPDRNTIVAWHRAGIRGLRLNLVSGRGPDVAALRNFAACLADHGWHLQVFLPRPVFVEAVPLLLQLPVPVVVDHLGDLDPGQGRDDPVFRGILRLLDKGHGWVKLIGYRSSQRDAPFPDLIPLIGELARLRPDRLLWGSNWPHPLRDRKMPDDGDLLDALSTWLADTSLLSRVLVENPRNLYGFEHC</sequence>
<accession>A0ABS9W1Z2</accession>